<dbReference type="HAMAP" id="MF_00434">
    <property type="entry name" value="Pterin_4_alpha"/>
    <property type="match status" value="1"/>
</dbReference>
<gene>
    <name evidence="5" type="ORF">Atep_05500</name>
</gene>
<evidence type="ECO:0000313" key="6">
    <source>
        <dbReference type="Proteomes" id="UP000680679"/>
    </source>
</evidence>
<dbReference type="PANTHER" id="PTHR12599:SF0">
    <property type="entry name" value="PTERIN-4-ALPHA-CARBINOLAMINE DEHYDRATASE"/>
    <property type="match status" value="1"/>
</dbReference>
<dbReference type="InterPro" id="IPR001533">
    <property type="entry name" value="Pterin_deHydtase"/>
</dbReference>
<evidence type="ECO:0000256" key="3">
    <source>
        <dbReference type="ARBA" id="ARBA00023239"/>
    </source>
</evidence>
<keyword evidence="3 4" id="KW-0456">Lyase</keyword>
<dbReference type="NCBIfam" id="NF002017">
    <property type="entry name" value="PRK00823.1-2"/>
    <property type="match status" value="1"/>
</dbReference>
<evidence type="ECO:0000256" key="1">
    <source>
        <dbReference type="ARBA" id="ARBA00001554"/>
    </source>
</evidence>
<comment type="catalytic activity">
    <reaction evidence="1 4">
        <text>(4aS,6R)-4a-hydroxy-L-erythro-5,6,7,8-tetrahydrobiopterin = (6R)-L-erythro-6,7-dihydrobiopterin + H2O</text>
        <dbReference type="Rhea" id="RHEA:11920"/>
        <dbReference type="ChEBI" id="CHEBI:15377"/>
        <dbReference type="ChEBI" id="CHEBI:15642"/>
        <dbReference type="ChEBI" id="CHEBI:43120"/>
        <dbReference type="EC" id="4.2.1.96"/>
    </reaction>
</comment>
<proteinExistence type="inferred from homology"/>
<evidence type="ECO:0000256" key="4">
    <source>
        <dbReference type="HAMAP-Rule" id="MF_00434"/>
    </source>
</evidence>
<sequence length="102" mass="11086">MSATRLDTDALTTALADLNALGQGGWSLSGGRLCKTFVFPDFVRAFGFMTQVALIAESMNHHPDWSNVYGQVRVALSTHETGGITERDIELARQMERLSGNG</sequence>
<dbReference type="Proteomes" id="UP000680679">
    <property type="component" value="Chromosome"/>
</dbReference>
<reference evidence="5 6" key="1">
    <citation type="submission" date="2021-04" db="EMBL/GenBank/DDBJ databases">
        <title>Complete genome sequencing of Allochromatium tepidum strain NZ.</title>
        <authorList>
            <person name="Tsukatani Y."/>
            <person name="Mori H."/>
        </authorList>
    </citation>
    <scope>NUCLEOTIDE SEQUENCE [LARGE SCALE GENOMIC DNA]</scope>
    <source>
        <strain evidence="5 6">NZ</strain>
    </source>
</reference>
<dbReference type="Gene3D" id="3.30.1360.20">
    <property type="entry name" value="Transcriptional coactivator/pterin dehydratase"/>
    <property type="match status" value="1"/>
</dbReference>
<dbReference type="NCBIfam" id="NF002018">
    <property type="entry name" value="PRK00823.1-3"/>
    <property type="match status" value="1"/>
</dbReference>
<dbReference type="CDD" id="cd00914">
    <property type="entry name" value="PCD_DCoH_subfamily_b"/>
    <property type="match status" value="1"/>
</dbReference>
<dbReference type="RefSeq" id="WP_213380182.1">
    <property type="nucleotide sequence ID" value="NZ_AP024563.1"/>
</dbReference>
<name>A0ABM7QJF0_9GAMM</name>
<organism evidence="5 6">
    <name type="scientific">Allochromatium tepidum</name>
    <dbReference type="NCBI Taxonomy" id="553982"/>
    <lineage>
        <taxon>Bacteria</taxon>
        <taxon>Pseudomonadati</taxon>
        <taxon>Pseudomonadota</taxon>
        <taxon>Gammaproteobacteria</taxon>
        <taxon>Chromatiales</taxon>
        <taxon>Chromatiaceae</taxon>
        <taxon>Allochromatium</taxon>
    </lineage>
</organism>
<evidence type="ECO:0000313" key="5">
    <source>
        <dbReference type="EMBL" id="BCU05873.1"/>
    </source>
</evidence>
<dbReference type="InterPro" id="IPR036428">
    <property type="entry name" value="PCD_sf"/>
</dbReference>
<dbReference type="EC" id="4.2.1.96" evidence="4"/>
<protein>
    <recommendedName>
        <fullName evidence="4">Putative pterin-4-alpha-carbinolamine dehydratase</fullName>
        <shortName evidence="4">PHS</shortName>
        <ecNumber evidence="4">4.2.1.96</ecNumber>
    </recommendedName>
    <alternativeName>
        <fullName evidence="4">4-alpha-hydroxy-tetrahydropterin dehydratase</fullName>
    </alternativeName>
    <alternativeName>
        <fullName evidence="4">Pterin carbinolamine dehydratase</fullName>
        <shortName evidence="4">PCD</shortName>
    </alternativeName>
</protein>
<evidence type="ECO:0000256" key="2">
    <source>
        <dbReference type="ARBA" id="ARBA00006472"/>
    </source>
</evidence>
<keyword evidence="6" id="KW-1185">Reference proteome</keyword>
<dbReference type="Pfam" id="PF01329">
    <property type="entry name" value="Pterin_4a"/>
    <property type="match status" value="1"/>
</dbReference>
<dbReference type="SUPFAM" id="SSF55248">
    <property type="entry name" value="PCD-like"/>
    <property type="match status" value="1"/>
</dbReference>
<dbReference type="PANTHER" id="PTHR12599">
    <property type="entry name" value="PTERIN-4-ALPHA-CARBINOLAMINE DEHYDRATASE"/>
    <property type="match status" value="1"/>
</dbReference>
<dbReference type="EMBL" id="AP024563">
    <property type="protein sequence ID" value="BCU05873.1"/>
    <property type="molecule type" value="Genomic_DNA"/>
</dbReference>
<comment type="similarity">
    <text evidence="2 4">Belongs to the pterin-4-alpha-carbinolamine dehydratase family.</text>
</comment>
<accession>A0ABM7QJF0</accession>